<dbReference type="Gene3D" id="2.60.120.430">
    <property type="entry name" value="Galactose-binding lectin"/>
    <property type="match status" value="1"/>
</dbReference>
<dbReference type="SUPFAM" id="SSF49785">
    <property type="entry name" value="Galactose-binding domain-like"/>
    <property type="match status" value="1"/>
</dbReference>
<evidence type="ECO:0008006" key="4">
    <source>
        <dbReference type="Google" id="ProtNLM"/>
    </source>
</evidence>
<comment type="caution">
    <text evidence="2">The sequence shown here is derived from an EMBL/GenBank/DDBJ whole genome shotgun (WGS) entry which is preliminary data.</text>
</comment>
<dbReference type="OrthoDB" id="5381604at2"/>
<dbReference type="Proteomes" id="UP000245618">
    <property type="component" value="Unassembled WGS sequence"/>
</dbReference>
<dbReference type="AlphaFoldDB" id="A0A2U1JWA9"/>
<proteinExistence type="predicted"/>
<feature type="chain" id="PRO_5015626357" description="PKD domain-containing protein" evidence="1">
    <location>
        <begin position="22"/>
        <end position="542"/>
    </location>
</feature>
<dbReference type="EMBL" id="QCZH01000007">
    <property type="protein sequence ID" value="PWA09412.1"/>
    <property type="molecule type" value="Genomic_DNA"/>
</dbReference>
<evidence type="ECO:0000313" key="2">
    <source>
        <dbReference type="EMBL" id="PWA09412.1"/>
    </source>
</evidence>
<reference evidence="2 3" key="1">
    <citation type="submission" date="2018-04" db="EMBL/GenBank/DDBJ databases">
        <title>Flavobacterium sp. nov., isolated from glacier ice.</title>
        <authorList>
            <person name="Liu Q."/>
            <person name="Xin Y.-H."/>
        </authorList>
    </citation>
    <scope>NUCLEOTIDE SEQUENCE [LARGE SCALE GENOMIC DNA]</scope>
    <source>
        <strain evidence="2 3">LB2P30</strain>
    </source>
</reference>
<protein>
    <recommendedName>
        <fullName evidence="4">PKD domain-containing protein</fullName>
    </recommendedName>
</protein>
<gene>
    <name evidence="2" type="ORF">DB891_08490</name>
</gene>
<dbReference type="RefSeq" id="WP_116762701.1">
    <property type="nucleotide sequence ID" value="NZ_QCZH01000007.1"/>
</dbReference>
<feature type="signal peptide" evidence="1">
    <location>
        <begin position="1"/>
        <end position="21"/>
    </location>
</feature>
<accession>A0A2U1JWA9</accession>
<evidence type="ECO:0000256" key="1">
    <source>
        <dbReference type="SAM" id="SignalP"/>
    </source>
</evidence>
<organism evidence="2 3">
    <name type="scientific">Flavobacterium laiguense</name>
    <dbReference type="NCBI Taxonomy" id="2169409"/>
    <lineage>
        <taxon>Bacteria</taxon>
        <taxon>Pseudomonadati</taxon>
        <taxon>Bacteroidota</taxon>
        <taxon>Flavobacteriia</taxon>
        <taxon>Flavobacteriales</taxon>
        <taxon>Flavobacteriaceae</taxon>
        <taxon>Flavobacterium</taxon>
    </lineage>
</organism>
<evidence type="ECO:0000313" key="3">
    <source>
        <dbReference type="Proteomes" id="UP000245618"/>
    </source>
</evidence>
<sequence length="542" mass="58488">MKKIHFIISLFVLAITLSCSDDNTTVDLESITAPTNISALTTVTQDNTGKVTFLPKGEGVTQYEIYFGDGTATPAIVNPGATVTHVYKEGVYQSKIVGITLDGKRTEAIQEVMVSFKAPENLVVTITNDLAVSKKVTVTAKADFALFYDVYFGEAGKPDPISANNGESVSYTYQAAGVYKIRVVSKSAAVKTTEYTEDFTVTLVNKPSTSAATPPNRVAKDVISIYSSKYADVPGTNYFPDWGQGGQGSSWAEFDLNGDKMLNYIKLSYQGIALADGTSVDVSGMEFIHMDVWTADLQKIETSLISKSNGEKPVTKDLVANQWNSIDIPISAFTSQGLTVADIFQLKFVGTPWATGSVFIDNIYFYKAPSAAQTIQLPLDFESTTLTYAWAGFGASDFGPIPVSVITNPDKTGANVSNKVVKIEKPSGAQVWAGASLSLDAKVDFTKGTKIKVTVWSPKVGAKILYKMEDSNSPKDGNGNPTINVEVEATTTVKNAWEVLTFDLTSAASFNTANPYDRVILFPDFGVAGTGTIYYFDDIKQF</sequence>
<dbReference type="PROSITE" id="PS51257">
    <property type="entry name" value="PROKAR_LIPOPROTEIN"/>
    <property type="match status" value="1"/>
</dbReference>
<keyword evidence="3" id="KW-1185">Reference proteome</keyword>
<keyword evidence="1" id="KW-0732">Signal</keyword>
<name>A0A2U1JWA9_9FLAO</name>
<dbReference type="InterPro" id="IPR008979">
    <property type="entry name" value="Galactose-bd-like_sf"/>
</dbReference>